<reference evidence="1 2" key="1">
    <citation type="submission" date="2016-10" db="EMBL/GenBank/DDBJ databases">
        <title>Genome sequence of the ascomycete fungus Penicillium subrubescens.</title>
        <authorList>
            <person name="De Vries R.P."/>
            <person name="Peng M."/>
            <person name="Dilokpimol A."/>
            <person name="Hilden K."/>
            <person name="Makela M.R."/>
            <person name="Grigoriev I."/>
            <person name="Riley R."/>
            <person name="Granchi Z."/>
        </authorList>
    </citation>
    <scope>NUCLEOTIDE SEQUENCE [LARGE SCALE GENOMIC DNA]</scope>
    <source>
        <strain evidence="1 2">CBS 132785</strain>
    </source>
</reference>
<organism evidence="1 2">
    <name type="scientific">Penicillium subrubescens</name>
    <dbReference type="NCBI Taxonomy" id="1316194"/>
    <lineage>
        <taxon>Eukaryota</taxon>
        <taxon>Fungi</taxon>
        <taxon>Dikarya</taxon>
        <taxon>Ascomycota</taxon>
        <taxon>Pezizomycotina</taxon>
        <taxon>Eurotiomycetes</taxon>
        <taxon>Eurotiomycetidae</taxon>
        <taxon>Eurotiales</taxon>
        <taxon>Aspergillaceae</taxon>
        <taxon>Penicillium</taxon>
    </lineage>
</organism>
<dbReference type="EMBL" id="MNBE01000552">
    <property type="protein sequence ID" value="OKP09312.1"/>
    <property type="molecule type" value="Genomic_DNA"/>
</dbReference>
<protein>
    <recommendedName>
        <fullName evidence="3">Kelch repeat-containing protein</fullName>
    </recommendedName>
</protein>
<dbReference type="SUPFAM" id="SSF117281">
    <property type="entry name" value="Kelch motif"/>
    <property type="match status" value="1"/>
</dbReference>
<name>A0A1Q5UA03_9EURO</name>
<sequence>MHWVNNTVPAVKYQALWESRDNSTLWMYGGLFVGNSTSDGVSTNDCIWQYSPGSQTWQMQQQTLTPQRLVHGDSTKNYVSGMIQLNTTTGEYVALSAPFTPVQEGALTYIPNAWNYVQIYDIAGGKWYNQSTTGTAPSRTQFCAVVQRDEASPTSYLSILSFKRYKASSLNTGRITLDCAAYGSQIFGVGGRLAWADDSGAGCYDMPAFIYDAQSQTVKAEFDSPYPSSWADPGLGNLFLVDQNSTSSTNSTASKINNSHTSNKRAIAGGVVGGLVGLALIMALIYYARQHARKKRVESEDLKIPPRTKIGELEDSVKWSELRTKTNTRTELHERFVERYEFQDNPVRRYELH</sequence>
<dbReference type="Proteomes" id="UP000186955">
    <property type="component" value="Unassembled WGS sequence"/>
</dbReference>
<evidence type="ECO:0000313" key="1">
    <source>
        <dbReference type="EMBL" id="OKP09312.1"/>
    </source>
</evidence>
<keyword evidence="2" id="KW-1185">Reference proteome</keyword>
<dbReference type="AlphaFoldDB" id="A0A1Q5UA03"/>
<dbReference type="STRING" id="1316194.A0A1Q5UA03"/>
<gene>
    <name evidence="1" type="ORF">PENSUB_5398</name>
</gene>
<proteinExistence type="predicted"/>
<comment type="caution">
    <text evidence="1">The sequence shown here is derived from an EMBL/GenBank/DDBJ whole genome shotgun (WGS) entry which is preliminary data.</text>
</comment>
<evidence type="ECO:0008006" key="3">
    <source>
        <dbReference type="Google" id="ProtNLM"/>
    </source>
</evidence>
<dbReference type="InterPro" id="IPR015915">
    <property type="entry name" value="Kelch-typ_b-propeller"/>
</dbReference>
<accession>A0A1Q5UA03</accession>
<evidence type="ECO:0000313" key="2">
    <source>
        <dbReference type="Proteomes" id="UP000186955"/>
    </source>
</evidence>